<accession>A0A6A6V0Z9</accession>
<proteinExistence type="predicted"/>
<dbReference type="AlphaFoldDB" id="A0A6A6V0Z9"/>
<sequence>MLWNPRTADGPAERSTVCGWRWDSAGEGTQRWSDGSGAVARRCCMAASWGRGFIAVDARCTALTRWKPWTRWHWLPGFSVPGYGALGLAAHASRC</sequence>
<organism evidence="1 2">
    <name type="scientific">Sporormia fimetaria CBS 119925</name>
    <dbReference type="NCBI Taxonomy" id="1340428"/>
    <lineage>
        <taxon>Eukaryota</taxon>
        <taxon>Fungi</taxon>
        <taxon>Dikarya</taxon>
        <taxon>Ascomycota</taxon>
        <taxon>Pezizomycotina</taxon>
        <taxon>Dothideomycetes</taxon>
        <taxon>Pleosporomycetidae</taxon>
        <taxon>Pleosporales</taxon>
        <taxon>Sporormiaceae</taxon>
        <taxon>Sporormia</taxon>
    </lineage>
</organism>
<keyword evidence="2" id="KW-1185">Reference proteome</keyword>
<dbReference type="Proteomes" id="UP000799440">
    <property type="component" value="Unassembled WGS sequence"/>
</dbReference>
<gene>
    <name evidence="1" type="ORF">M011DRAFT_248915</name>
</gene>
<dbReference type="EMBL" id="MU006601">
    <property type="protein sequence ID" value="KAF2742991.1"/>
    <property type="molecule type" value="Genomic_DNA"/>
</dbReference>
<protein>
    <submittedName>
        <fullName evidence="1">Uncharacterized protein</fullName>
    </submittedName>
</protein>
<reference evidence="1" key="1">
    <citation type="journal article" date="2020" name="Stud. Mycol.">
        <title>101 Dothideomycetes genomes: a test case for predicting lifestyles and emergence of pathogens.</title>
        <authorList>
            <person name="Haridas S."/>
            <person name="Albert R."/>
            <person name="Binder M."/>
            <person name="Bloem J."/>
            <person name="Labutti K."/>
            <person name="Salamov A."/>
            <person name="Andreopoulos B."/>
            <person name="Baker S."/>
            <person name="Barry K."/>
            <person name="Bills G."/>
            <person name="Bluhm B."/>
            <person name="Cannon C."/>
            <person name="Castanera R."/>
            <person name="Culley D."/>
            <person name="Daum C."/>
            <person name="Ezra D."/>
            <person name="Gonzalez J."/>
            <person name="Henrissat B."/>
            <person name="Kuo A."/>
            <person name="Liang C."/>
            <person name="Lipzen A."/>
            <person name="Lutzoni F."/>
            <person name="Magnuson J."/>
            <person name="Mondo S."/>
            <person name="Nolan M."/>
            <person name="Ohm R."/>
            <person name="Pangilinan J."/>
            <person name="Park H.-J."/>
            <person name="Ramirez L."/>
            <person name="Alfaro M."/>
            <person name="Sun H."/>
            <person name="Tritt A."/>
            <person name="Yoshinaga Y."/>
            <person name="Zwiers L.-H."/>
            <person name="Turgeon B."/>
            <person name="Goodwin S."/>
            <person name="Spatafora J."/>
            <person name="Crous P."/>
            <person name="Grigoriev I."/>
        </authorList>
    </citation>
    <scope>NUCLEOTIDE SEQUENCE</scope>
    <source>
        <strain evidence="1">CBS 119925</strain>
    </source>
</reference>
<name>A0A6A6V0Z9_9PLEO</name>
<evidence type="ECO:0000313" key="2">
    <source>
        <dbReference type="Proteomes" id="UP000799440"/>
    </source>
</evidence>
<evidence type="ECO:0000313" key="1">
    <source>
        <dbReference type="EMBL" id="KAF2742991.1"/>
    </source>
</evidence>